<dbReference type="InterPro" id="IPR025500">
    <property type="entry name" value="DUF4390"/>
</dbReference>
<protein>
    <submittedName>
        <fullName evidence="1">DUF4390 domain-containing protein</fullName>
    </submittedName>
</protein>
<sequence>MPTMTAFSTLSSTSLARRIRGVFAGWVLLLSVAAIAADSSRIAHAEIVAGEGGYVLNADIELDLNPRLIEAVTRGIALHFVAELVIEQPRWYWLNKAVVERELSYRISYHAITRSYRLSIGNLHQSFESLDSALRTMQRIRNWHVTDRDTLEPGVSYDVALRFRHDTAQLPKPFQVTAIASRDWTVGTDWQRWTFLPGVVTSK</sequence>
<dbReference type="Pfam" id="PF14334">
    <property type="entry name" value="DUF4390"/>
    <property type="match status" value="1"/>
</dbReference>
<name>A0A323US03_9RHOO</name>
<keyword evidence="2" id="KW-1185">Reference proteome</keyword>
<evidence type="ECO:0000313" key="2">
    <source>
        <dbReference type="Proteomes" id="UP000248259"/>
    </source>
</evidence>
<dbReference type="Proteomes" id="UP000248259">
    <property type="component" value="Unassembled WGS sequence"/>
</dbReference>
<gene>
    <name evidence="1" type="ORF">DNK49_21750</name>
</gene>
<dbReference type="OrthoDB" id="5298153at2"/>
<reference evidence="1 2" key="1">
    <citation type="submission" date="2018-06" db="EMBL/GenBank/DDBJ databases">
        <title>Azoarcus communis strain SWub3 genome.</title>
        <authorList>
            <person name="Zorraquino Salvo V."/>
            <person name="Toubiana D."/>
            <person name="Blumwald E."/>
        </authorList>
    </citation>
    <scope>NUCLEOTIDE SEQUENCE [LARGE SCALE GENOMIC DNA]</scope>
    <source>
        <strain evidence="1 2">SWub3</strain>
    </source>
</reference>
<dbReference type="AlphaFoldDB" id="A0A323US03"/>
<evidence type="ECO:0000313" key="1">
    <source>
        <dbReference type="EMBL" id="PZA14450.1"/>
    </source>
</evidence>
<organism evidence="1 2">
    <name type="scientific">Parazoarcus communis SWub3 = DSM 12120</name>
    <dbReference type="NCBI Taxonomy" id="1121029"/>
    <lineage>
        <taxon>Bacteria</taxon>
        <taxon>Pseudomonadati</taxon>
        <taxon>Pseudomonadota</taxon>
        <taxon>Betaproteobacteria</taxon>
        <taxon>Rhodocyclales</taxon>
        <taxon>Zoogloeaceae</taxon>
        <taxon>Parazoarcus</taxon>
    </lineage>
</organism>
<proteinExistence type="predicted"/>
<accession>A0A323US03</accession>
<comment type="caution">
    <text evidence="1">The sequence shown here is derived from an EMBL/GenBank/DDBJ whole genome shotgun (WGS) entry which is preliminary data.</text>
</comment>
<dbReference type="EMBL" id="QKOE01000031">
    <property type="protein sequence ID" value="PZA14450.1"/>
    <property type="molecule type" value="Genomic_DNA"/>
</dbReference>